<dbReference type="PROSITE" id="PS00636">
    <property type="entry name" value="DNAJ_1"/>
    <property type="match status" value="1"/>
</dbReference>
<dbReference type="STRING" id="36087.A0A077ZAR8"/>
<reference evidence="3" key="1">
    <citation type="submission" date="2014-01" db="EMBL/GenBank/DDBJ databases">
        <authorList>
            <person name="Aslett M."/>
        </authorList>
    </citation>
    <scope>NUCLEOTIDE SEQUENCE</scope>
</reference>
<dbReference type="AlphaFoldDB" id="A0A077ZAR8"/>
<dbReference type="OrthoDB" id="10250354at2759"/>
<dbReference type="InterPro" id="IPR001623">
    <property type="entry name" value="DnaJ_domain"/>
</dbReference>
<reference evidence="3" key="2">
    <citation type="submission" date="2014-03" db="EMBL/GenBank/DDBJ databases">
        <title>The whipworm genome and dual-species transcriptomics of an intimate host-pathogen interaction.</title>
        <authorList>
            <person name="Foth B.J."/>
            <person name="Tsai I.J."/>
            <person name="Reid A.J."/>
            <person name="Bancroft A.J."/>
            <person name="Nichol S."/>
            <person name="Tracey A."/>
            <person name="Holroyd N."/>
            <person name="Cotton J.A."/>
            <person name="Stanley E.J."/>
            <person name="Zarowiecki M."/>
            <person name="Liu J.Z."/>
            <person name="Huckvale T."/>
            <person name="Cooper P.J."/>
            <person name="Grencis R.K."/>
            <person name="Berriman M."/>
        </authorList>
    </citation>
    <scope>NUCLEOTIDE SEQUENCE [LARGE SCALE GENOMIC DNA]</scope>
</reference>
<dbReference type="InterPro" id="IPR018253">
    <property type="entry name" value="DnaJ_domain_CS"/>
</dbReference>
<dbReference type="SUPFAM" id="SSF46565">
    <property type="entry name" value="Chaperone J-domain"/>
    <property type="match status" value="1"/>
</dbReference>
<organism evidence="3 4">
    <name type="scientific">Trichuris trichiura</name>
    <name type="common">Whipworm</name>
    <name type="synonym">Trichocephalus trichiurus</name>
    <dbReference type="NCBI Taxonomy" id="36087"/>
    <lineage>
        <taxon>Eukaryota</taxon>
        <taxon>Metazoa</taxon>
        <taxon>Ecdysozoa</taxon>
        <taxon>Nematoda</taxon>
        <taxon>Enoplea</taxon>
        <taxon>Dorylaimia</taxon>
        <taxon>Trichinellida</taxon>
        <taxon>Trichuridae</taxon>
        <taxon>Trichuris</taxon>
    </lineage>
</organism>
<accession>A0A077ZAR8</accession>
<dbReference type="Proteomes" id="UP000030665">
    <property type="component" value="Unassembled WGS sequence"/>
</dbReference>
<dbReference type="CDD" id="cd06257">
    <property type="entry name" value="DnaJ"/>
    <property type="match status" value="1"/>
</dbReference>
<evidence type="ECO:0000313" key="4">
    <source>
        <dbReference type="Proteomes" id="UP000030665"/>
    </source>
</evidence>
<dbReference type="Gene3D" id="1.10.287.110">
    <property type="entry name" value="DnaJ domain"/>
    <property type="match status" value="1"/>
</dbReference>
<dbReference type="InterPro" id="IPR036869">
    <property type="entry name" value="J_dom_sf"/>
</dbReference>
<dbReference type="PANTHER" id="PTHR44272:SF3">
    <property type="entry name" value="J DOMAIN-CONTAINING PROTEIN"/>
    <property type="match status" value="1"/>
</dbReference>
<dbReference type="InterPro" id="IPR036388">
    <property type="entry name" value="WH-like_DNA-bd_sf"/>
</dbReference>
<dbReference type="Gene3D" id="1.10.10.10">
    <property type="entry name" value="Winged helix-like DNA-binding domain superfamily/Winged helix DNA-binding domain"/>
    <property type="match status" value="1"/>
</dbReference>
<gene>
    <name evidence="3" type="ORF">TTRE_0000567301</name>
</gene>
<dbReference type="InterPro" id="IPR052812">
    <property type="entry name" value="Plant_DnaJ_domain"/>
</dbReference>
<dbReference type="PROSITE" id="PS50076">
    <property type="entry name" value="DNAJ_2"/>
    <property type="match status" value="1"/>
</dbReference>
<sequence>MTVSFVVQYLLTMTEQSTVIDANKDFYKILDVEKTATEAEIKVAYRKLAIKYHPDRNDGSPEAAERFKEISIAYAVLSDPNRRRQYDLFGPSNALVDFEGLDIGQMSGLRRLVGALCTQIGIPVPTQILPRVLGIAKDIVDNKHDPSVVQVESLAFGEVSSERVERQDAKFYRIRLVALKEAVSNINPAIGRGSVSKSTERYWLNRLTSSCESLEESPRSGRLSGFDNQVLKELVDLNPTKTQGEIAIKFTVNQQTIYAHLNHLGKVKKLDNFGESEYNKGIIISCRSSSMSKFKLVLFDRDGNVRLIRESAKHKRFTSAEMFFLPFDLMRVTEFFSLKFLKEVESEDVPIQFHLLDGFEPDQCIKLQPGEHLFCVYGDNWFQDIKYKVRVMVASCDSPAVQVIRDTEAKLSQYKQEMAQFKDAYMMAKKQFEEAIAKLEYYTNEVTNCLKNREKAYVDFISASGEKYSSLNVDSTSQKQRNNNAGGIFKGILNSFTGSLSGK</sequence>
<dbReference type="EMBL" id="HG806155">
    <property type="protein sequence ID" value="CDW57381.1"/>
    <property type="molecule type" value="Genomic_DNA"/>
</dbReference>
<protein>
    <submittedName>
        <fullName evidence="3">HTH Tnp IS630 and DnaJ domain containing protein</fullName>
    </submittedName>
</protein>
<dbReference type="PRINTS" id="PR00625">
    <property type="entry name" value="JDOMAIN"/>
</dbReference>
<proteinExistence type="predicted"/>
<evidence type="ECO:0000256" key="1">
    <source>
        <dbReference type="SAM" id="Coils"/>
    </source>
</evidence>
<evidence type="ECO:0000259" key="2">
    <source>
        <dbReference type="PROSITE" id="PS50076"/>
    </source>
</evidence>
<evidence type="ECO:0000313" key="3">
    <source>
        <dbReference type="EMBL" id="CDW57381.1"/>
    </source>
</evidence>
<dbReference type="PANTHER" id="PTHR44272">
    <property type="entry name" value="DNAJ DOMAIN (PROKARYOTIC HEAT SHOCK PROTEIN)"/>
    <property type="match status" value="1"/>
</dbReference>
<feature type="coiled-coil region" evidence="1">
    <location>
        <begin position="404"/>
        <end position="431"/>
    </location>
</feature>
<keyword evidence="4" id="KW-1185">Reference proteome</keyword>
<feature type="domain" description="J" evidence="2">
    <location>
        <begin position="25"/>
        <end position="90"/>
    </location>
</feature>
<dbReference type="Pfam" id="PF00226">
    <property type="entry name" value="DnaJ"/>
    <property type="match status" value="1"/>
</dbReference>
<dbReference type="SMART" id="SM00271">
    <property type="entry name" value="DnaJ"/>
    <property type="match status" value="1"/>
</dbReference>
<name>A0A077ZAR8_TRITR</name>
<keyword evidence="1" id="KW-0175">Coiled coil</keyword>